<organism evidence="3 4">
    <name type="scientific">Panagrolaimus davidi</name>
    <dbReference type="NCBI Taxonomy" id="227884"/>
    <lineage>
        <taxon>Eukaryota</taxon>
        <taxon>Metazoa</taxon>
        <taxon>Ecdysozoa</taxon>
        <taxon>Nematoda</taxon>
        <taxon>Chromadorea</taxon>
        <taxon>Rhabditida</taxon>
        <taxon>Tylenchina</taxon>
        <taxon>Panagrolaimomorpha</taxon>
        <taxon>Panagrolaimoidea</taxon>
        <taxon>Panagrolaimidae</taxon>
        <taxon>Panagrolaimus</taxon>
    </lineage>
</organism>
<dbReference type="WBParaSite" id="PDA_v2.g11215.t1">
    <property type="protein sequence ID" value="PDA_v2.g11215.t1"/>
    <property type="gene ID" value="PDA_v2.g11215"/>
</dbReference>
<protein>
    <submittedName>
        <fullName evidence="4">Uncharacterized protein</fullName>
    </submittedName>
</protein>
<feature type="compositionally biased region" description="Basic and acidic residues" evidence="1">
    <location>
        <begin position="110"/>
        <end position="123"/>
    </location>
</feature>
<reference evidence="4" key="1">
    <citation type="submission" date="2022-11" db="UniProtKB">
        <authorList>
            <consortium name="WormBaseParasite"/>
        </authorList>
    </citation>
    <scope>IDENTIFICATION</scope>
</reference>
<proteinExistence type="predicted"/>
<name>A0A914P7Q8_9BILA</name>
<evidence type="ECO:0000313" key="4">
    <source>
        <dbReference type="WBParaSite" id="PDA_v2.g11215.t1"/>
    </source>
</evidence>
<accession>A0A914P7Q8</accession>
<feature type="chain" id="PRO_5037999750" evidence="2">
    <location>
        <begin position="17"/>
        <end position="224"/>
    </location>
</feature>
<feature type="signal peptide" evidence="2">
    <location>
        <begin position="1"/>
        <end position="16"/>
    </location>
</feature>
<dbReference type="AlphaFoldDB" id="A0A914P7Q8"/>
<evidence type="ECO:0000256" key="2">
    <source>
        <dbReference type="SAM" id="SignalP"/>
    </source>
</evidence>
<keyword evidence="2" id="KW-0732">Signal</keyword>
<evidence type="ECO:0000313" key="3">
    <source>
        <dbReference type="Proteomes" id="UP000887578"/>
    </source>
</evidence>
<feature type="region of interest" description="Disordered" evidence="1">
    <location>
        <begin position="93"/>
        <end position="144"/>
    </location>
</feature>
<keyword evidence="3" id="KW-1185">Reference proteome</keyword>
<sequence length="224" mass="25116">MKTIILFGLFAVVAMAQQQQQLDSNSDERERLRECNCVKLIEEAARRGSDSHSAEHLRCANICGKIDKTAATATNTNAISRIGRSLDKTTLVRGARGKKWGSHSSSSESSEEHGGRPSFDRPSRPGYGYRPSYGPSYNRPSYPRPSYSRPSYGYGYNYYPQYQYPSYGYDNTEVNDIFQGQPVWGWQYRMRSPWGTPRTPYSYGYSSGGYGGGNGGYGGYGNRY</sequence>
<dbReference type="Proteomes" id="UP000887578">
    <property type="component" value="Unplaced"/>
</dbReference>
<evidence type="ECO:0000256" key="1">
    <source>
        <dbReference type="SAM" id="MobiDB-lite"/>
    </source>
</evidence>
<feature type="compositionally biased region" description="Low complexity" evidence="1">
    <location>
        <begin position="124"/>
        <end position="144"/>
    </location>
</feature>